<sequence length="131" mass="15148">MLFTETFSEFYSKVKESLADGTFAKLTFAKTIGNTQLMNIYIRPIVEAEDLQLELKFKFQQEEIVEFHTIDAAFDRLLSFINNPFSSVILFTTEFDLVYKLNKKKTVSITEQPPTFGNASPILLEYLDNKK</sequence>
<comment type="caution">
    <text evidence="1">The sequence shown here is derived from an EMBL/GenBank/DDBJ whole genome shotgun (WGS) entry which is preliminary data.</text>
</comment>
<evidence type="ECO:0000313" key="1">
    <source>
        <dbReference type="EMBL" id="NNT70975.1"/>
    </source>
</evidence>
<accession>A0A7Y3R7J1</accession>
<gene>
    <name evidence="1" type="ORF">HKT18_01985</name>
</gene>
<evidence type="ECO:0000313" key="2">
    <source>
        <dbReference type="Proteomes" id="UP000536509"/>
    </source>
</evidence>
<dbReference type="AlphaFoldDB" id="A0A7Y3R7J1"/>
<dbReference type="Proteomes" id="UP000536509">
    <property type="component" value="Unassembled WGS sequence"/>
</dbReference>
<name>A0A7Y3R7J1_9FLAO</name>
<reference evidence="1 2" key="1">
    <citation type="submission" date="2020-05" db="EMBL/GenBank/DDBJ databases">
        <title>Draft genome of Flavobacterium sp. IMCC34852.</title>
        <authorList>
            <person name="Song J."/>
            <person name="Cho J.-C."/>
        </authorList>
    </citation>
    <scope>NUCLEOTIDE SEQUENCE [LARGE SCALE GENOMIC DNA]</scope>
    <source>
        <strain evidence="1 2">IMCC34852</strain>
    </source>
</reference>
<keyword evidence="2" id="KW-1185">Reference proteome</keyword>
<proteinExistence type="predicted"/>
<protein>
    <submittedName>
        <fullName evidence="1">Uncharacterized protein</fullName>
    </submittedName>
</protein>
<dbReference type="EMBL" id="JABEVX010000001">
    <property type="protein sequence ID" value="NNT70975.1"/>
    <property type="molecule type" value="Genomic_DNA"/>
</dbReference>
<organism evidence="1 2">
    <name type="scientific">Flavobacterium rivulicola</name>
    <dbReference type="NCBI Taxonomy" id="2732161"/>
    <lineage>
        <taxon>Bacteria</taxon>
        <taxon>Pseudomonadati</taxon>
        <taxon>Bacteroidota</taxon>
        <taxon>Flavobacteriia</taxon>
        <taxon>Flavobacteriales</taxon>
        <taxon>Flavobacteriaceae</taxon>
        <taxon>Flavobacterium</taxon>
    </lineage>
</organism>